<evidence type="ECO:0000313" key="2">
    <source>
        <dbReference type="EMBL" id="HIQ63763.1"/>
    </source>
</evidence>
<protein>
    <submittedName>
        <fullName evidence="2">Uncharacterized protein</fullName>
    </submittedName>
</protein>
<evidence type="ECO:0000256" key="1">
    <source>
        <dbReference type="SAM" id="Phobius"/>
    </source>
</evidence>
<keyword evidence="1" id="KW-1133">Transmembrane helix</keyword>
<reference evidence="2" key="1">
    <citation type="submission" date="2020-10" db="EMBL/GenBank/DDBJ databases">
        <authorList>
            <person name="Gilroy R."/>
        </authorList>
    </citation>
    <scope>NUCLEOTIDE SEQUENCE</scope>
    <source>
        <strain evidence="2">ChiHile30-977</strain>
    </source>
</reference>
<feature type="transmembrane region" description="Helical" evidence="1">
    <location>
        <begin position="108"/>
        <end position="131"/>
    </location>
</feature>
<feature type="transmembrane region" description="Helical" evidence="1">
    <location>
        <begin position="36"/>
        <end position="60"/>
    </location>
</feature>
<comment type="caution">
    <text evidence="2">The sequence shown here is derived from an EMBL/GenBank/DDBJ whole genome shotgun (WGS) entry which is preliminary data.</text>
</comment>
<keyword evidence="1" id="KW-0472">Membrane</keyword>
<keyword evidence="1" id="KW-0812">Transmembrane</keyword>
<gene>
    <name evidence="2" type="ORF">IAA66_09315</name>
</gene>
<dbReference type="AlphaFoldDB" id="A0A9D0YZQ0"/>
<accession>A0A9D0YZQ0</accession>
<dbReference type="Proteomes" id="UP000886819">
    <property type="component" value="Unassembled WGS sequence"/>
</dbReference>
<proteinExistence type="predicted"/>
<evidence type="ECO:0000313" key="3">
    <source>
        <dbReference type="Proteomes" id="UP000886819"/>
    </source>
</evidence>
<organism evidence="2 3">
    <name type="scientific">Candidatus Avichristensenella intestinipullorum</name>
    <dbReference type="NCBI Taxonomy" id="2840693"/>
    <lineage>
        <taxon>Bacteria</taxon>
        <taxon>Bacillati</taxon>
        <taxon>Bacillota</taxon>
        <taxon>Clostridia</taxon>
        <taxon>Candidatus Avichristensenella</taxon>
    </lineage>
</organism>
<reference evidence="2" key="2">
    <citation type="journal article" date="2021" name="PeerJ">
        <title>Extensive microbial diversity within the chicken gut microbiome revealed by metagenomics and culture.</title>
        <authorList>
            <person name="Gilroy R."/>
            <person name="Ravi A."/>
            <person name="Getino M."/>
            <person name="Pursley I."/>
            <person name="Horton D.L."/>
            <person name="Alikhan N.F."/>
            <person name="Baker D."/>
            <person name="Gharbi K."/>
            <person name="Hall N."/>
            <person name="Watson M."/>
            <person name="Adriaenssens E.M."/>
            <person name="Foster-Nyarko E."/>
            <person name="Jarju S."/>
            <person name="Secka A."/>
            <person name="Antonio M."/>
            <person name="Oren A."/>
            <person name="Chaudhuri R.R."/>
            <person name="La Ragione R."/>
            <person name="Hildebrand F."/>
            <person name="Pallen M.J."/>
        </authorList>
    </citation>
    <scope>NUCLEOTIDE SEQUENCE</scope>
    <source>
        <strain evidence="2">ChiHile30-977</strain>
    </source>
</reference>
<name>A0A9D0YZQ0_9FIRM</name>
<dbReference type="EMBL" id="DVFI01000124">
    <property type="protein sequence ID" value="HIQ63763.1"/>
    <property type="molecule type" value="Genomic_DNA"/>
</dbReference>
<sequence length="144" mass="15044">MGALVLALGALSVVLMGNLTGEIGWAAVPGMPYPCALLMGVAAAALTVLAAVGAVCYFQFIRQLMRSYGRFHANTLASAAGKAPLPPVTAYPRFTAGRRRALRKVTMTAATVFAVCFVTGFAACAISAGHVEFWHAWGWFGYGG</sequence>